<evidence type="ECO:0000313" key="3">
    <source>
        <dbReference type="EMBL" id="MCY1009076.1"/>
    </source>
</evidence>
<evidence type="ECO:0000259" key="2">
    <source>
        <dbReference type="Pfam" id="PF01494"/>
    </source>
</evidence>
<dbReference type="InterPro" id="IPR050407">
    <property type="entry name" value="Geranylgeranyl_reductase"/>
</dbReference>
<proteinExistence type="predicted"/>
<reference evidence="3" key="1">
    <citation type="submission" date="2022-11" db="EMBL/GenBank/DDBJ databases">
        <title>Minimal conservation of predation-associated metabolite biosynthetic gene clusters underscores biosynthetic potential of Myxococcota including descriptions for ten novel species: Archangium lansinium sp. nov., Myxococcus landrumus sp. nov., Nannocystis bai.</title>
        <authorList>
            <person name="Ahearne A."/>
            <person name="Stevens C."/>
            <person name="Phillips K."/>
        </authorList>
    </citation>
    <scope>NUCLEOTIDE SEQUENCE</scope>
    <source>
        <strain evidence="3">Na p29</strain>
    </source>
</reference>
<dbReference type="GO" id="GO:0071949">
    <property type="term" value="F:FAD binding"/>
    <property type="evidence" value="ECO:0007669"/>
    <property type="project" value="InterPro"/>
</dbReference>
<accession>A0A9X3ESH9</accession>
<protein>
    <submittedName>
        <fullName evidence="3">NAD(P)/FAD-dependent oxidoreductase</fullName>
    </submittedName>
</protein>
<dbReference type="InterPro" id="IPR036188">
    <property type="entry name" value="FAD/NAD-bd_sf"/>
</dbReference>
<dbReference type="AlphaFoldDB" id="A0A9X3ESH9"/>
<evidence type="ECO:0000313" key="4">
    <source>
        <dbReference type="Proteomes" id="UP001150924"/>
    </source>
</evidence>
<comment type="caution">
    <text evidence="3">The sequence shown here is derived from an EMBL/GenBank/DDBJ whole genome shotgun (WGS) entry which is preliminary data.</text>
</comment>
<dbReference type="PROSITE" id="PS51257">
    <property type="entry name" value="PROKAR_LIPOPROTEIN"/>
    <property type="match status" value="1"/>
</dbReference>
<organism evidence="3 4">
    <name type="scientific">Nannocystis pusilla</name>
    <dbReference type="NCBI Taxonomy" id="889268"/>
    <lineage>
        <taxon>Bacteria</taxon>
        <taxon>Pseudomonadati</taxon>
        <taxon>Myxococcota</taxon>
        <taxon>Polyangia</taxon>
        <taxon>Nannocystales</taxon>
        <taxon>Nannocystaceae</taxon>
        <taxon>Nannocystis</taxon>
    </lineage>
</organism>
<dbReference type="Gene3D" id="3.50.50.60">
    <property type="entry name" value="FAD/NAD(P)-binding domain"/>
    <property type="match status" value="1"/>
</dbReference>
<dbReference type="PANTHER" id="PTHR42685:SF22">
    <property type="entry name" value="CONDITIONED MEDIUM FACTOR RECEPTOR 1"/>
    <property type="match status" value="1"/>
</dbReference>
<dbReference type="EMBL" id="JAPNKE010000002">
    <property type="protein sequence ID" value="MCY1009076.1"/>
    <property type="molecule type" value="Genomic_DNA"/>
</dbReference>
<dbReference type="InterPro" id="IPR002938">
    <property type="entry name" value="FAD-bd"/>
</dbReference>
<feature type="region of interest" description="Disordered" evidence="1">
    <location>
        <begin position="378"/>
        <end position="402"/>
    </location>
</feature>
<feature type="compositionally biased region" description="Basic and acidic residues" evidence="1">
    <location>
        <begin position="378"/>
        <end position="389"/>
    </location>
</feature>
<dbReference type="PRINTS" id="PR00420">
    <property type="entry name" value="RNGMNOXGNASE"/>
</dbReference>
<name>A0A9X3ESH9_9BACT</name>
<dbReference type="Pfam" id="PF01494">
    <property type="entry name" value="FAD_binding_3"/>
    <property type="match status" value="1"/>
</dbReference>
<dbReference type="SUPFAM" id="SSF51905">
    <property type="entry name" value="FAD/NAD(P)-binding domain"/>
    <property type="match status" value="1"/>
</dbReference>
<dbReference type="PANTHER" id="PTHR42685">
    <property type="entry name" value="GERANYLGERANYL DIPHOSPHATE REDUCTASE"/>
    <property type="match status" value="1"/>
</dbReference>
<feature type="domain" description="FAD-binding" evidence="2">
    <location>
        <begin position="5"/>
        <end position="164"/>
    </location>
</feature>
<gene>
    <name evidence="3" type="ORF">OV079_26645</name>
</gene>
<evidence type="ECO:0000256" key="1">
    <source>
        <dbReference type="SAM" id="MobiDB-lite"/>
    </source>
</evidence>
<dbReference type="Proteomes" id="UP001150924">
    <property type="component" value="Unassembled WGS sequence"/>
</dbReference>
<sequence length="402" mass="43388">MRKPRVIVVGAGPAGGACSLSLARTGAFEVLVLDKSQYPRVKVCGSGLSPHALDVLVKLGLRERFAPQHGVIDTMLVRGPEGGEQSLHAGIEAWVVPRVELDHGIVRAAVEHGAELREGTKVLELLRDPAGQVRGVKAESGDIEADLVICADGSPSRFSRDELPKTTIRTIMGWWRGTPYNGRTAHMVWDRRLSGYYAWMFPEPGEVVNIGLTIPENAPEAGRLKALFQELLDEHWGDGLRDAEQVGKWMGHPAVITNRVGPVAEAHAMWVGEAARLVSPGTVEGIGFALESGCIAADVVSRHFQSERGLSMLATASYRARLAASMLPKFWAGEALARGVQVPQVRRMADRLVHSPIGAWLDRTISTVLGDNRREVAARQAADAERPNSDARGAVGSRASSH</sequence>
<keyword evidence="4" id="KW-1185">Reference proteome</keyword>